<dbReference type="BioCyc" id="CSTA292563:G1353-2668-MONOMER"/>
<evidence type="ECO:0000256" key="7">
    <source>
        <dbReference type="PIRSR" id="PIRSR602481-1"/>
    </source>
</evidence>
<organism evidence="9 10">
    <name type="scientific">Cyanobacterium stanieri (strain ATCC 29140 / PCC 7202)</name>
    <dbReference type="NCBI Taxonomy" id="292563"/>
    <lineage>
        <taxon>Bacteria</taxon>
        <taxon>Bacillati</taxon>
        <taxon>Cyanobacteriota</taxon>
        <taxon>Cyanophyceae</taxon>
        <taxon>Oscillatoriophycideae</taxon>
        <taxon>Chroococcales</taxon>
        <taxon>Geminocystaceae</taxon>
        <taxon>Cyanobacterium</taxon>
    </lineage>
</organism>
<protein>
    <submittedName>
        <fullName evidence="9">Ferric uptake regulator, Fur family</fullName>
    </submittedName>
</protein>
<feature type="binding site" evidence="7">
    <location>
        <position position="84"/>
    </location>
    <ligand>
        <name>Zn(2+)</name>
        <dbReference type="ChEBI" id="CHEBI:29105"/>
    </ligand>
</feature>
<dbReference type="GO" id="GO:0045892">
    <property type="term" value="P:negative regulation of DNA-templated transcription"/>
    <property type="evidence" value="ECO:0007669"/>
    <property type="project" value="TreeGrafter"/>
</dbReference>
<evidence type="ECO:0000256" key="1">
    <source>
        <dbReference type="ARBA" id="ARBA00007957"/>
    </source>
</evidence>
<feature type="binding site" evidence="7">
    <location>
        <position position="121"/>
    </location>
    <ligand>
        <name>Zn(2+)</name>
        <dbReference type="ChEBI" id="CHEBI:29105"/>
    </ligand>
</feature>
<dbReference type="KEGG" id="csn:Cyast_2663"/>
<dbReference type="GO" id="GO:0003700">
    <property type="term" value="F:DNA-binding transcription factor activity"/>
    <property type="evidence" value="ECO:0007669"/>
    <property type="project" value="InterPro"/>
</dbReference>
<keyword evidence="3 7" id="KW-0862">Zinc</keyword>
<name>K9YNT5_CYASC</name>
<evidence type="ECO:0000256" key="2">
    <source>
        <dbReference type="ARBA" id="ARBA00022491"/>
    </source>
</evidence>
<dbReference type="GO" id="GO:0008270">
    <property type="term" value="F:zinc ion binding"/>
    <property type="evidence" value="ECO:0007669"/>
    <property type="project" value="TreeGrafter"/>
</dbReference>
<dbReference type="PATRIC" id="fig|292563.3.peg.2781"/>
<dbReference type="EMBL" id="CP003940">
    <property type="protein sequence ID" value="AFZ48606.1"/>
    <property type="molecule type" value="Genomic_DNA"/>
</dbReference>
<dbReference type="SUPFAM" id="SSF46785">
    <property type="entry name" value="Winged helix' DNA-binding domain"/>
    <property type="match status" value="1"/>
</dbReference>
<evidence type="ECO:0000313" key="10">
    <source>
        <dbReference type="Proteomes" id="UP000010483"/>
    </source>
</evidence>
<reference evidence="10" key="1">
    <citation type="journal article" date="2013" name="Proc. Natl. Acad. Sci. U.S.A.">
        <title>Improving the coverage of the cyanobacterial phylum using diversity-driven genome sequencing.</title>
        <authorList>
            <person name="Shih P.M."/>
            <person name="Wu D."/>
            <person name="Latifi A."/>
            <person name="Axen S.D."/>
            <person name="Fewer D.P."/>
            <person name="Talla E."/>
            <person name="Calteau A."/>
            <person name="Cai F."/>
            <person name="Tandeau de Marsac N."/>
            <person name="Rippka R."/>
            <person name="Herdman M."/>
            <person name="Sivonen K."/>
            <person name="Coursin T."/>
            <person name="Laurent T."/>
            <person name="Goodwin L."/>
            <person name="Nolan M."/>
            <person name="Davenport K.W."/>
            <person name="Han C.S."/>
            <person name="Rubin E.M."/>
            <person name="Eisen J.A."/>
            <person name="Woyke T."/>
            <person name="Gugger M."/>
            <person name="Kerfeld C.A."/>
        </authorList>
    </citation>
    <scope>NUCLEOTIDE SEQUENCE [LARGE SCALE GENOMIC DNA]</scope>
    <source>
        <strain evidence="10">ATCC 29140 / PCC 7202</strain>
    </source>
</reference>
<comment type="cofactor">
    <cofactor evidence="8">
        <name>Mn(2+)</name>
        <dbReference type="ChEBI" id="CHEBI:29035"/>
    </cofactor>
    <cofactor evidence="8">
        <name>Fe(2+)</name>
        <dbReference type="ChEBI" id="CHEBI:29033"/>
    </cofactor>
    <text evidence="8">Binds 1 Mn(2+) or Fe(2+) ion per subunit.</text>
</comment>
<dbReference type="PANTHER" id="PTHR33202">
    <property type="entry name" value="ZINC UPTAKE REGULATION PROTEIN"/>
    <property type="match status" value="1"/>
</dbReference>
<keyword evidence="5" id="KW-0238">DNA-binding</keyword>
<dbReference type="Gene3D" id="3.30.1490.190">
    <property type="match status" value="1"/>
</dbReference>
<dbReference type="PANTHER" id="PTHR33202:SF19">
    <property type="entry name" value="FERRIC UPTAKE REGULATION PROTEIN"/>
    <property type="match status" value="1"/>
</dbReference>
<dbReference type="Pfam" id="PF01475">
    <property type="entry name" value="FUR"/>
    <property type="match status" value="1"/>
</dbReference>
<accession>K9YNT5</accession>
<dbReference type="HOGENOM" id="CLU_096072_5_1_3"/>
<dbReference type="InterPro" id="IPR036388">
    <property type="entry name" value="WH-like_DNA-bd_sf"/>
</dbReference>
<dbReference type="GO" id="GO:0000976">
    <property type="term" value="F:transcription cis-regulatory region binding"/>
    <property type="evidence" value="ECO:0007669"/>
    <property type="project" value="TreeGrafter"/>
</dbReference>
<feature type="binding site" evidence="7">
    <location>
        <position position="81"/>
    </location>
    <ligand>
        <name>Zn(2+)</name>
        <dbReference type="ChEBI" id="CHEBI:29105"/>
    </ligand>
</feature>
<feature type="binding site" evidence="8">
    <location>
        <position position="74"/>
    </location>
    <ligand>
        <name>Fe cation</name>
        <dbReference type="ChEBI" id="CHEBI:24875"/>
    </ligand>
</feature>
<feature type="binding site" evidence="8">
    <location>
        <position position="113"/>
    </location>
    <ligand>
        <name>Fe cation</name>
        <dbReference type="ChEBI" id="CHEBI:24875"/>
    </ligand>
</feature>
<evidence type="ECO:0000313" key="9">
    <source>
        <dbReference type="EMBL" id="AFZ48606.1"/>
    </source>
</evidence>
<dbReference type="Proteomes" id="UP000010483">
    <property type="component" value="Chromosome"/>
</dbReference>
<keyword evidence="10" id="KW-1185">Reference proteome</keyword>
<evidence type="ECO:0000256" key="4">
    <source>
        <dbReference type="ARBA" id="ARBA00023015"/>
    </source>
</evidence>
<keyword evidence="7" id="KW-0479">Metal-binding</keyword>
<feature type="binding site" evidence="7">
    <location>
        <position position="124"/>
    </location>
    <ligand>
        <name>Zn(2+)</name>
        <dbReference type="ChEBI" id="CHEBI:29105"/>
    </ligand>
</feature>
<keyword evidence="8" id="KW-0408">Iron</keyword>
<gene>
    <name evidence="9" type="ordered locus">Cyast_2663</name>
</gene>
<evidence type="ECO:0000256" key="8">
    <source>
        <dbReference type="PIRSR" id="PIRSR602481-2"/>
    </source>
</evidence>
<dbReference type="Gene3D" id="1.10.10.10">
    <property type="entry name" value="Winged helix-like DNA-binding domain superfamily/Winged helix DNA-binding domain"/>
    <property type="match status" value="1"/>
</dbReference>
<evidence type="ECO:0000256" key="3">
    <source>
        <dbReference type="ARBA" id="ARBA00022833"/>
    </source>
</evidence>
<keyword evidence="6" id="KW-0804">Transcription</keyword>
<dbReference type="STRING" id="292563.Cyast_2663"/>
<dbReference type="AlphaFoldDB" id="K9YNT5"/>
<dbReference type="InterPro" id="IPR002481">
    <property type="entry name" value="FUR"/>
</dbReference>
<evidence type="ECO:0000256" key="6">
    <source>
        <dbReference type="ARBA" id="ARBA00023163"/>
    </source>
</evidence>
<keyword evidence="4" id="KW-0805">Transcription regulation</keyword>
<sequence>MRTTKNQKLILALLEKINTEISAQEIHFSLRQQGSSTGLATVYRTLKALHQEGLIQERVSPTGESLYSVIKHEHHPHHLNCVSCGESIPLNDCPIDQQLHQWCESQNFTVYYHTLEFFGLCDRCQQESGKK</sequence>
<comment type="similarity">
    <text evidence="1">Belongs to the Fur family.</text>
</comment>
<dbReference type="InterPro" id="IPR043135">
    <property type="entry name" value="Fur_C"/>
</dbReference>
<proteinExistence type="inferred from homology"/>
<dbReference type="InterPro" id="IPR036390">
    <property type="entry name" value="WH_DNA-bd_sf"/>
</dbReference>
<evidence type="ECO:0000256" key="5">
    <source>
        <dbReference type="ARBA" id="ARBA00023125"/>
    </source>
</evidence>
<comment type="cofactor">
    <cofactor evidence="7">
        <name>Zn(2+)</name>
        <dbReference type="ChEBI" id="CHEBI:29105"/>
    </cofactor>
    <text evidence="7">Binds 1 zinc ion per subunit.</text>
</comment>
<keyword evidence="2" id="KW-0678">Repressor</keyword>
<dbReference type="eggNOG" id="COG0735">
    <property type="taxonomic scope" value="Bacteria"/>
</dbReference>
<dbReference type="CDD" id="cd07153">
    <property type="entry name" value="Fur_like"/>
    <property type="match status" value="1"/>
</dbReference>
<dbReference type="GO" id="GO:1900376">
    <property type="term" value="P:regulation of secondary metabolite biosynthetic process"/>
    <property type="evidence" value="ECO:0007669"/>
    <property type="project" value="TreeGrafter"/>
</dbReference>